<feature type="transmembrane region" description="Helical" evidence="1">
    <location>
        <begin position="12"/>
        <end position="34"/>
    </location>
</feature>
<evidence type="ECO:0000313" key="2">
    <source>
        <dbReference type="EnsemblMetazoa" id="XP_012063749.1"/>
    </source>
</evidence>
<feature type="transmembrane region" description="Helical" evidence="1">
    <location>
        <begin position="133"/>
        <end position="155"/>
    </location>
</feature>
<gene>
    <name evidence="2" type="primary">105627079</name>
</gene>
<dbReference type="AlphaFoldDB" id="A0A158P1U1"/>
<dbReference type="EnsemblMetazoa" id="XM_012208359.1">
    <property type="protein sequence ID" value="XP_012063749.1"/>
    <property type="gene ID" value="LOC105627079"/>
</dbReference>
<reference evidence="2" key="2">
    <citation type="submission" date="2016-04" db="UniProtKB">
        <authorList>
            <consortium name="EnsemblMetazoa"/>
        </authorList>
    </citation>
    <scope>IDENTIFICATION</scope>
</reference>
<sequence>MMRCIGVSFATRIIGAYTMSISILLINVLVSKFFSRDSDDDFFESAKTWAILGLNWMQAMQKYVVGKKKAESALICFLIYAVLFLSASIFLIIGSLSKRHTAAVPWMYLQMGSLIDQAVSLCNHMIYDQRTTLYFWYTTICSLYLMLSVYFWIVVEAARNQWYNEQDRDANCGSFMLNTVSTSTSSNPKSPSFLSQNFSMFEQSHPSTILPI</sequence>
<accession>A0A158P1U1</accession>
<dbReference type="EMBL" id="ADTU01006852">
    <property type="status" value="NOT_ANNOTATED_CDS"/>
    <property type="molecule type" value="Genomic_DNA"/>
</dbReference>
<keyword evidence="3" id="KW-1185">Reference proteome</keyword>
<name>A0A158P1U1_ATTCE</name>
<evidence type="ECO:0000313" key="3">
    <source>
        <dbReference type="Proteomes" id="UP000005205"/>
    </source>
</evidence>
<dbReference type="OrthoDB" id="6600897at2759"/>
<keyword evidence="1" id="KW-0472">Membrane</keyword>
<evidence type="ECO:0000256" key="1">
    <source>
        <dbReference type="SAM" id="Phobius"/>
    </source>
</evidence>
<dbReference type="KEGG" id="acep:105627079"/>
<feature type="transmembrane region" description="Helical" evidence="1">
    <location>
        <begin position="72"/>
        <end position="94"/>
    </location>
</feature>
<dbReference type="InParanoid" id="A0A158P1U1"/>
<organism evidence="2 3">
    <name type="scientific">Atta cephalotes</name>
    <name type="common">Leafcutter ant</name>
    <dbReference type="NCBI Taxonomy" id="12957"/>
    <lineage>
        <taxon>Eukaryota</taxon>
        <taxon>Metazoa</taxon>
        <taxon>Ecdysozoa</taxon>
        <taxon>Arthropoda</taxon>
        <taxon>Hexapoda</taxon>
        <taxon>Insecta</taxon>
        <taxon>Pterygota</taxon>
        <taxon>Neoptera</taxon>
        <taxon>Endopterygota</taxon>
        <taxon>Hymenoptera</taxon>
        <taxon>Apocrita</taxon>
        <taxon>Aculeata</taxon>
        <taxon>Formicoidea</taxon>
        <taxon>Formicidae</taxon>
        <taxon>Myrmicinae</taxon>
        <taxon>Atta</taxon>
    </lineage>
</organism>
<reference evidence="3" key="1">
    <citation type="journal article" date="2011" name="PLoS Genet.">
        <title>The genome sequence of the leaf-cutter ant Atta cephalotes reveals insights into its obligate symbiotic lifestyle.</title>
        <authorList>
            <person name="Suen G."/>
            <person name="Teiling C."/>
            <person name="Li L."/>
            <person name="Holt C."/>
            <person name="Abouheif E."/>
            <person name="Bornberg-Bauer E."/>
            <person name="Bouffard P."/>
            <person name="Caldera E.J."/>
            <person name="Cash E."/>
            <person name="Cavanaugh A."/>
            <person name="Denas O."/>
            <person name="Elhaik E."/>
            <person name="Fave M.J."/>
            <person name="Gadau J."/>
            <person name="Gibson J.D."/>
            <person name="Graur D."/>
            <person name="Grubbs K.J."/>
            <person name="Hagen D.E."/>
            <person name="Harkins T.T."/>
            <person name="Helmkampf M."/>
            <person name="Hu H."/>
            <person name="Johnson B.R."/>
            <person name="Kim J."/>
            <person name="Marsh S.E."/>
            <person name="Moeller J.A."/>
            <person name="Munoz-Torres M.C."/>
            <person name="Murphy M.C."/>
            <person name="Naughton M.C."/>
            <person name="Nigam S."/>
            <person name="Overson R."/>
            <person name="Rajakumar R."/>
            <person name="Reese J.T."/>
            <person name="Scott J.J."/>
            <person name="Smith C.R."/>
            <person name="Tao S."/>
            <person name="Tsutsui N.D."/>
            <person name="Viljakainen L."/>
            <person name="Wissler L."/>
            <person name="Yandell M.D."/>
            <person name="Zimmer F."/>
            <person name="Taylor J."/>
            <person name="Slater S.C."/>
            <person name="Clifton S.W."/>
            <person name="Warren W.C."/>
            <person name="Elsik C.G."/>
            <person name="Smith C.D."/>
            <person name="Weinstock G.M."/>
            <person name="Gerardo N.M."/>
            <person name="Currie C.R."/>
        </authorList>
    </citation>
    <scope>NUCLEOTIDE SEQUENCE [LARGE SCALE GENOMIC DNA]</scope>
</reference>
<keyword evidence="1" id="KW-1133">Transmembrane helix</keyword>
<keyword evidence="1" id="KW-0812">Transmembrane</keyword>
<protein>
    <submittedName>
        <fullName evidence="2">Uncharacterized protein</fullName>
    </submittedName>
</protein>
<dbReference type="Proteomes" id="UP000005205">
    <property type="component" value="Unassembled WGS sequence"/>
</dbReference>
<proteinExistence type="predicted"/>